<dbReference type="EMBL" id="KI546115">
    <property type="protein sequence ID" value="EST44566.1"/>
    <property type="molecule type" value="Genomic_DNA"/>
</dbReference>
<accession>V6LLE2</accession>
<name>V6LLE2_9EUKA</name>
<proteinExistence type="predicted"/>
<evidence type="ECO:0000313" key="2">
    <source>
        <dbReference type="EMBL" id="EST44566.1"/>
    </source>
</evidence>
<protein>
    <submittedName>
        <fullName evidence="2">Proteasome activator pa28 beta subunit</fullName>
    </submittedName>
</protein>
<reference evidence="3" key="2">
    <citation type="submission" date="2020-12" db="EMBL/GenBank/DDBJ databases">
        <title>New Spironucleus salmonicida genome in near-complete chromosomes.</title>
        <authorList>
            <person name="Xu F."/>
            <person name="Kurt Z."/>
            <person name="Jimenez-Gonzalez A."/>
            <person name="Astvaldsson A."/>
            <person name="Andersson J.O."/>
            <person name="Svard S.G."/>
        </authorList>
    </citation>
    <scope>NUCLEOTIDE SEQUENCE</scope>
    <source>
        <strain evidence="3">ATCC 50377</strain>
    </source>
</reference>
<dbReference type="VEuPathDB" id="GiardiaDB:SS50377_24576"/>
<keyword evidence="4" id="KW-1185">Reference proteome</keyword>
<dbReference type="InterPro" id="IPR036997">
    <property type="entry name" value="PA28_C_sf"/>
</dbReference>
<dbReference type="AlphaFoldDB" id="V6LLE2"/>
<evidence type="ECO:0000259" key="1">
    <source>
        <dbReference type="Pfam" id="PF02252"/>
    </source>
</evidence>
<gene>
    <name evidence="2" type="ORF">SS50377_15568</name>
    <name evidence="3" type="ORF">SS50377_24576</name>
</gene>
<keyword evidence="2" id="KW-0647">Proteasome</keyword>
<dbReference type="Pfam" id="PF02252">
    <property type="entry name" value="PA28_C"/>
    <property type="match status" value="1"/>
</dbReference>
<dbReference type="Proteomes" id="UP000018208">
    <property type="component" value="Unassembled WGS sequence"/>
</dbReference>
<dbReference type="Gene3D" id="1.20.120.180">
    <property type="entry name" value="Proteasome activator pa28, C-terminal domain"/>
    <property type="match status" value="1"/>
</dbReference>
<evidence type="ECO:0000313" key="3">
    <source>
        <dbReference type="EMBL" id="KAH0572465.1"/>
    </source>
</evidence>
<evidence type="ECO:0000313" key="4">
    <source>
        <dbReference type="Proteomes" id="UP000018208"/>
    </source>
</evidence>
<dbReference type="GO" id="GO:0008537">
    <property type="term" value="C:proteasome activator complex"/>
    <property type="evidence" value="ECO:0007669"/>
    <property type="project" value="InterPro"/>
</dbReference>
<feature type="domain" description="Proteasome activator PA28 C-terminal" evidence="1">
    <location>
        <begin position="92"/>
        <end position="219"/>
    </location>
</feature>
<organism evidence="2">
    <name type="scientific">Spironucleus salmonicida</name>
    <dbReference type="NCBI Taxonomy" id="348837"/>
    <lineage>
        <taxon>Eukaryota</taxon>
        <taxon>Metamonada</taxon>
        <taxon>Diplomonadida</taxon>
        <taxon>Hexamitidae</taxon>
        <taxon>Hexamitinae</taxon>
        <taxon>Spironucleus</taxon>
    </lineage>
</organism>
<reference evidence="2 3" key="1">
    <citation type="journal article" date="2014" name="PLoS Genet.">
        <title>The Genome of Spironucleus salmonicida Highlights a Fish Pathogen Adapted to Fluctuating Environments.</title>
        <authorList>
            <person name="Xu F."/>
            <person name="Jerlstrom-Hultqvist J."/>
            <person name="Einarsson E."/>
            <person name="Astvaldsson A."/>
            <person name="Svard S.G."/>
            <person name="Andersson J.O."/>
        </authorList>
    </citation>
    <scope>NUCLEOTIDE SEQUENCE</scope>
    <source>
        <strain evidence="3">ATCC 50377</strain>
    </source>
</reference>
<dbReference type="EMBL" id="AUWU02000005">
    <property type="protein sequence ID" value="KAH0572465.1"/>
    <property type="molecule type" value="Genomic_DNA"/>
</dbReference>
<dbReference type="OrthoDB" id="6591885at2759"/>
<dbReference type="InterPro" id="IPR003186">
    <property type="entry name" value="PA28_C"/>
</dbReference>
<sequence length="230" mass="26220">MSKVQLPPAAAELREQMKKRSLVYEQQAEKTIYVDMPSKAMEFDQLLKTHPFLQSSFAEEIQNKYKILLKFDSSNLPNIDLITATLSLPPTQFVEVEDFLRDRISSVLELVSKIMLWVYSLQTINNENEDSSDKIQEALVQVEDNCNSVVDSLLQYHQTRGKLLAKLQKRRLFDVAKTLAQFDIAHAQDVKNGFIDLYNTVIGAYDSCIQSFEGIRGGRQRGTAGFQGMF</sequence>
<dbReference type="InterPro" id="IPR036252">
    <property type="entry name" value="Proteasome_activ_sf"/>
</dbReference>
<dbReference type="SUPFAM" id="SSF47216">
    <property type="entry name" value="Proteasome activator"/>
    <property type="match status" value="1"/>
</dbReference>